<dbReference type="Pfam" id="PF03171">
    <property type="entry name" value="2OG-FeII_Oxy"/>
    <property type="match status" value="1"/>
</dbReference>
<dbReference type="PROSITE" id="PS51471">
    <property type="entry name" value="FE2OG_OXY"/>
    <property type="match status" value="1"/>
</dbReference>
<dbReference type="InterPro" id="IPR050231">
    <property type="entry name" value="Iron_ascorbate_oxido_reductase"/>
</dbReference>
<comment type="cofactor">
    <cofactor evidence="1">
        <name>L-ascorbate</name>
        <dbReference type="ChEBI" id="CHEBI:38290"/>
    </cofactor>
</comment>
<proteinExistence type="inferred from homology"/>
<dbReference type="InterPro" id="IPR027443">
    <property type="entry name" value="IPNS-like_sf"/>
</dbReference>
<comment type="similarity">
    <text evidence="7">Belongs to the iron/ascorbate-dependent oxidoreductase family. GA20OX subfamily.</text>
</comment>
<evidence type="ECO:0000256" key="9">
    <source>
        <dbReference type="RuleBase" id="RU003682"/>
    </source>
</evidence>
<dbReference type="InterPro" id="IPR005123">
    <property type="entry name" value="Oxoglu/Fe-dep_dioxygenase_dom"/>
</dbReference>
<reference evidence="11 12" key="1">
    <citation type="journal article" date="2012" name="Nat. Biotechnol.">
        <title>Draft genome sequence of pigeonpea (Cajanus cajan), an orphan legume crop of resource-poor farmers.</title>
        <authorList>
            <person name="Varshney R.K."/>
            <person name="Chen W."/>
            <person name="Li Y."/>
            <person name="Bharti A.K."/>
            <person name="Saxena R.K."/>
            <person name="Schlueter J.A."/>
            <person name="Donoghue M.T."/>
            <person name="Azam S."/>
            <person name="Fan G."/>
            <person name="Whaley A.M."/>
            <person name="Farmer A.D."/>
            <person name="Sheridan J."/>
            <person name="Iwata A."/>
            <person name="Tuteja R."/>
            <person name="Penmetsa R.V."/>
            <person name="Wu W."/>
            <person name="Upadhyaya H.D."/>
            <person name="Yang S.P."/>
            <person name="Shah T."/>
            <person name="Saxena K.B."/>
            <person name="Michael T."/>
            <person name="McCombie W.R."/>
            <person name="Yang B."/>
            <person name="Zhang G."/>
            <person name="Yang H."/>
            <person name="Wang J."/>
            <person name="Spillane C."/>
            <person name="Cook D.R."/>
            <person name="May G.D."/>
            <person name="Xu X."/>
            <person name="Jackson S.A."/>
        </authorList>
    </citation>
    <scope>NUCLEOTIDE SEQUENCE [LARGE SCALE GENOMIC DNA]</scope>
    <source>
        <strain evidence="12">cv. Asha</strain>
    </source>
</reference>
<evidence type="ECO:0000256" key="6">
    <source>
        <dbReference type="ARBA" id="ARBA00037909"/>
    </source>
</evidence>
<keyword evidence="12" id="KW-1185">Reference proteome</keyword>
<dbReference type="Pfam" id="PF14226">
    <property type="entry name" value="DIOX_N"/>
    <property type="match status" value="1"/>
</dbReference>
<evidence type="ECO:0000256" key="8">
    <source>
        <dbReference type="ARBA" id="ARBA00050508"/>
    </source>
</evidence>
<dbReference type="GO" id="GO:0046872">
    <property type="term" value="F:metal ion binding"/>
    <property type="evidence" value="ECO:0007669"/>
    <property type="project" value="UniProtKB-KW"/>
</dbReference>
<dbReference type="FunFam" id="2.60.120.330:FF:000003">
    <property type="entry name" value="Gibberellin 20 oxidase 2"/>
    <property type="match status" value="1"/>
</dbReference>
<keyword evidence="3 9" id="KW-0479">Metal-binding</keyword>
<protein>
    <submittedName>
        <fullName evidence="11">Gibberellin 20 oxidase 2</fullName>
    </submittedName>
</protein>
<dbReference type="Gene3D" id="2.60.120.330">
    <property type="entry name" value="B-lactam Antibiotic, Isopenicillin N Synthase, Chain"/>
    <property type="match status" value="1"/>
</dbReference>
<dbReference type="InterPro" id="IPR044861">
    <property type="entry name" value="IPNS-like_FE2OG_OXY"/>
</dbReference>
<evidence type="ECO:0000256" key="4">
    <source>
        <dbReference type="ARBA" id="ARBA00023002"/>
    </source>
</evidence>
<dbReference type="EMBL" id="CM003607">
    <property type="protein sequence ID" value="KYP67871.1"/>
    <property type="molecule type" value="Genomic_DNA"/>
</dbReference>
<sequence length="372" mass="42128">MESNTSTLVIPPPSTEVSSFDFKLLNNVPKQFVWSSKDLLKSSSEKLNAPLIDLKAIKGDEVAMANAAKLVREACMKHGFFEVTNHGVDHDLIIAAHREYDSIFKLPLEKKLSGKSKLNTWGYSSGHAERFSSSLPWKETFTYPYHYVHESDSEIVDFFKSMLGDEFEQAGLVNQKYCEAMKEVSMKIMELLAISLGADPSYFQRFFEDGVAIMRSNHYPSCQNPSITLGVGPHCDPTSLTILHQDQVPGLEVYVDDKWLPVPPRPEIPDALIINIGDTLEALTNGVYKSVLHRVLVNDKVDRKSLAFFLNPRADKTLIPPQNLFENGEKRNFPDFTWAQLYEFTQKRHRADSDTLPLFVSWLRSQEAPPSN</sequence>
<comment type="pathway">
    <text evidence="2">Hormone biosynthesis.</text>
</comment>
<comment type="catalytic activity">
    <reaction evidence="8">
        <text>gibberellin A12 + 2 2-oxoglutarate + 3 O2 + H(+) = gibberellin A9 + 2 succinate + 3 CO2 + 2 H2O</text>
        <dbReference type="Rhea" id="RHEA:60772"/>
        <dbReference type="ChEBI" id="CHEBI:15377"/>
        <dbReference type="ChEBI" id="CHEBI:15378"/>
        <dbReference type="ChEBI" id="CHEBI:15379"/>
        <dbReference type="ChEBI" id="CHEBI:16526"/>
        <dbReference type="ChEBI" id="CHEBI:16810"/>
        <dbReference type="ChEBI" id="CHEBI:30031"/>
        <dbReference type="ChEBI" id="CHEBI:58627"/>
        <dbReference type="ChEBI" id="CHEBI:73255"/>
    </reaction>
    <physiologicalReaction direction="left-to-right" evidence="8">
        <dbReference type="Rhea" id="RHEA:60773"/>
    </physiologicalReaction>
</comment>
<dbReference type="GO" id="GO:0045544">
    <property type="term" value="F:gibberellin 20-oxidase activity"/>
    <property type="evidence" value="ECO:0007669"/>
    <property type="project" value="UniProtKB-ARBA"/>
</dbReference>
<evidence type="ECO:0000259" key="10">
    <source>
        <dbReference type="PROSITE" id="PS51471"/>
    </source>
</evidence>
<dbReference type="Proteomes" id="UP000075243">
    <property type="component" value="Chromosome 5"/>
</dbReference>
<accession>A0A151TLD7</accession>
<dbReference type="GO" id="GO:0009686">
    <property type="term" value="P:gibberellin biosynthetic process"/>
    <property type="evidence" value="ECO:0007669"/>
    <property type="project" value="UniProtKB-ARBA"/>
</dbReference>
<dbReference type="SUPFAM" id="SSF51197">
    <property type="entry name" value="Clavaminate synthase-like"/>
    <property type="match status" value="1"/>
</dbReference>
<name>A0A151TLD7_CAJCA</name>
<dbReference type="PANTHER" id="PTHR47990">
    <property type="entry name" value="2-OXOGLUTARATE (2OG) AND FE(II)-DEPENDENT OXYGENASE SUPERFAMILY PROTEIN-RELATED"/>
    <property type="match status" value="1"/>
</dbReference>
<dbReference type="OMA" id="ARFTQLH"/>
<evidence type="ECO:0000256" key="7">
    <source>
        <dbReference type="ARBA" id="ARBA00043997"/>
    </source>
</evidence>
<feature type="domain" description="Fe2OG dioxygenase" evidence="10">
    <location>
        <begin position="210"/>
        <end position="312"/>
    </location>
</feature>
<dbReference type="Gramene" id="C.cajan_23539.t">
    <property type="protein sequence ID" value="C.cajan_23539.t"/>
    <property type="gene ID" value="C.cajan_23539"/>
</dbReference>
<dbReference type="InterPro" id="IPR026992">
    <property type="entry name" value="DIOX_N"/>
</dbReference>
<evidence type="ECO:0000313" key="12">
    <source>
        <dbReference type="Proteomes" id="UP000075243"/>
    </source>
</evidence>
<evidence type="ECO:0000313" key="11">
    <source>
        <dbReference type="EMBL" id="KYP67871.1"/>
    </source>
</evidence>
<gene>
    <name evidence="11" type="ORF">KK1_024226</name>
</gene>
<evidence type="ECO:0000256" key="3">
    <source>
        <dbReference type="ARBA" id="ARBA00022723"/>
    </source>
</evidence>
<dbReference type="AlphaFoldDB" id="A0A151TLD7"/>
<keyword evidence="5 9" id="KW-0408">Iron</keyword>
<evidence type="ECO:0000256" key="2">
    <source>
        <dbReference type="ARBA" id="ARBA00004972"/>
    </source>
</evidence>
<keyword evidence="4 9" id="KW-0560">Oxidoreductase</keyword>
<comment type="pathway">
    <text evidence="6">Plant hormone biosynthesis; gibberellin biosynthesis.</text>
</comment>
<organism evidence="11 12">
    <name type="scientific">Cajanus cajan</name>
    <name type="common">Pigeon pea</name>
    <name type="synonym">Cajanus indicus</name>
    <dbReference type="NCBI Taxonomy" id="3821"/>
    <lineage>
        <taxon>Eukaryota</taxon>
        <taxon>Viridiplantae</taxon>
        <taxon>Streptophyta</taxon>
        <taxon>Embryophyta</taxon>
        <taxon>Tracheophyta</taxon>
        <taxon>Spermatophyta</taxon>
        <taxon>Magnoliopsida</taxon>
        <taxon>eudicotyledons</taxon>
        <taxon>Gunneridae</taxon>
        <taxon>Pentapetalae</taxon>
        <taxon>rosids</taxon>
        <taxon>fabids</taxon>
        <taxon>Fabales</taxon>
        <taxon>Fabaceae</taxon>
        <taxon>Papilionoideae</taxon>
        <taxon>50 kb inversion clade</taxon>
        <taxon>NPAAA clade</taxon>
        <taxon>indigoferoid/millettioid clade</taxon>
        <taxon>Phaseoleae</taxon>
        <taxon>Cajanus</taxon>
    </lineage>
</organism>
<dbReference type="OrthoDB" id="288590at2759"/>
<dbReference type="PRINTS" id="PR00682">
    <property type="entry name" value="IPNSYNTHASE"/>
</dbReference>
<evidence type="ECO:0000256" key="5">
    <source>
        <dbReference type="ARBA" id="ARBA00023004"/>
    </source>
</evidence>
<evidence type="ECO:0000256" key="1">
    <source>
        <dbReference type="ARBA" id="ARBA00001961"/>
    </source>
</evidence>